<dbReference type="EMBL" id="JAGVRK010000001">
    <property type="protein sequence ID" value="MBS2969007.1"/>
    <property type="molecule type" value="Genomic_DNA"/>
</dbReference>
<organism evidence="4 5">
    <name type="scientific">Metabacillus flavus</name>
    <dbReference type="NCBI Taxonomy" id="2823519"/>
    <lineage>
        <taxon>Bacteria</taxon>
        <taxon>Bacillati</taxon>
        <taxon>Bacillota</taxon>
        <taxon>Bacilli</taxon>
        <taxon>Bacillales</taxon>
        <taxon>Bacillaceae</taxon>
        <taxon>Metabacillus</taxon>
    </lineage>
</organism>
<reference evidence="4 5" key="1">
    <citation type="submission" date="2021-04" db="EMBL/GenBank/DDBJ databases">
        <title>Metabacillus sp. strain KIGAM252 whole genome sequence.</title>
        <authorList>
            <person name="Seo M.-J."/>
            <person name="Cho E.-S."/>
            <person name="Hwang C.Y."/>
            <person name="Yoon D.J."/>
        </authorList>
    </citation>
    <scope>NUCLEOTIDE SEQUENCE [LARGE SCALE GENOMIC DNA]</scope>
    <source>
        <strain evidence="4 5">KIGAM252</strain>
    </source>
</reference>
<dbReference type="Proteomes" id="UP000682403">
    <property type="component" value="Unassembled WGS sequence"/>
</dbReference>
<evidence type="ECO:0000256" key="2">
    <source>
        <dbReference type="ARBA" id="ARBA00022801"/>
    </source>
</evidence>
<sequence length="166" mass="18027">MNLETAEIIKVGIADMNAAASPKKLRTSGLGSCVGLVLYDHERKNAGMAHIMLPTSDLARNEKFNRYKYADTAFHDLLKQLEKMGSPASRLKAKMAGGAQMFAFKTQNETMRIGPRNIEAVKELLTCHSIPLISSETGGSSGRTIEFDPATSLLTIRTVNLGTSII</sequence>
<dbReference type="PANTHER" id="PTHR35147:SF1">
    <property type="entry name" value="CHEMORECEPTOR GLUTAMINE DEAMIDASE CHED-RELATED"/>
    <property type="match status" value="1"/>
</dbReference>
<comment type="similarity">
    <text evidence="3">Belongs to the CheD family.</text>
</comment>
<proteinExistence type="inferred from homology"/>
<dbReference type="InterPro" id="IPR005659">
    <property type="entry name" value="Chemorcpt_Glu_NH3ase_CheD"/>
</dbReference>
<comment type="function">
    <text evidence="3">Probably deamidates glutamine residues to glutamate on methyl-accepting chemotaxis receptors (MCPs), playing an important role in chemotaxis.</text>
</comment>
<dbReference type="Gene3D" id="3.30.1330.200">
    <property type="match status" value="1"/>
</dbReference>
<name>A0ABS5LE87_9BACI</name>
<dbReference type="RefSeq" id="WP_211558129.1">
    <property type="nucleotide sequence ID" value="NZ_JAGVRK010000001.1"/>
</dbReference>
<keyword evidence="2 3" id="KW-0378">Hydrolase</keyword>
<keyword evidence="5" id="KW-1185">Reference proteome</keyword>
<protein>
    <recommendedName>
        <fullName evidence="3">Probable chemoreceptor glutamine deamidase CheD</fullName>
        <ecNumber evidence="3">3.5.1.44</ecNumber>
    </recommendedName>
</protein>
<dbReference type="HAMAP" id="MF_01440">
    <property type="entry name" value="CheD"/>
    <property type="match status" value="1"/>
</dbReference>
<gene>
    <name evidence="3" type="primary">cheD</name>
    <name evidence="4" type="ORF">J9317_09570</name>
</gene>
<dbReference type="CDD" id="cd16352">
    <property type="entry name" value="CheD"/>
    <property type="match status" value="1"/>
</dbReference>
<dbReference type="InterPro" id="IPR011324">
    <property type="entry name" value="Cytotoxic_necrot_fac-like_cat"/>
</dbReference>
<evidence type="ECO:0000256" key="1">
    <source>
        <dbReference type="ARBA" id="ARBA00022500"/>
    </source>
</evidence>
<evidence type="ECO:0000313" key="4">
    <source>
        <dbReference type="EMBL" id="MBS2969007.1"/>
    </source>
</evidence>
<keyword evidence="1 3" id="KW-0145">Chemotaxis</keyword>
<dbReference type="SUPFAM" id="SSF64438">
    <property type="entry name" value="CNF1/YfiH-like putative cysteine hydrolases"/>
    <property type="match status" value="1"/>
</dbReference>
<comment type="caution">
    <text evidence="4">The sequence shown here is derived from an EMBL/GenBank/DDBJ whole genome shotgun (WGS) entry which is preliminary data.</text>
</comment>
<dbReference type="PANTHER" id="PTHR35147">
    <property type="entry name" value="CHEMORECEPTOR GLUTAMINE DEAMIDASE CHED-RELATED"/>
    <property type="match status" value="1"/>
</dbReference>
<evidence type="ECO:0000313" key="5">
    <source>
        <dbReference type="Proteomes" id="UP000682403"/>
    </source>
</evidence>
<dbReference type="EC" id="3.5.1.44" evidence="3"/>
<dbReference type="InterPro" id="IPR038592">
    <property type="entry name" value="CheD-like_sf"/>
</dbReference>
<dbReference type="Pfam" id="PF03975">
    <property type="entry name" value="CheD"/>
    <property type="match status" value="1"/>
</dbReference>
<accession>A0ABS5LE87</accession>
<evidence type="ECO:0000256" key="3">
    <source>
        <dbReference type="HAMAP-Rule" id="MF_01440"/>
    </source>
</evidence>
<comment type="catalytic activity">
    <reaction evidence="3">
        <text>L-glutaminyl-[protein] + H2O = L-glutamyl-[protein] + NH4(+)</text>
        <dbReference type="Rhea" id="RHEA:16441"/>
        <dbReference type="Rhea" id="RHEA-COMP:10207"/>
        <dbReference type="Rhea" id="RHEA-COMP:10208"/>
        <dbReference type="ChEBI" id="CHEBI:15377"/>
        <dbReference type="ChEBI" id="CHEBI:28938"/>
        <dbReference type="ChEBI" id="CHEBI:29973"/>
        <dbReference type="ChEBI" id="CHEBI:30011"/>
        <dbReference type="EC" id="3.5.1.44"/>
    </reaction>
</comment>